<dbReference type="Pfam" id="PF07484">
    <property type="entry name" value="Collar"/>
    <property type="match status" value="1"/>
</dbReference>
<dbReference type="OrthoDB" id="9810174at2"/>
<dbReference type="RefSeq" id="WP_055457024.1">
    <property type="nucleotide sequence ID" value="NZ_CYHE01000019.1"/>
</dbReference>
<evidence type="ECO:0000313" key="2">
    <source>
        <dbReference type="EMBL" id="CUB00474.1"/>
    </source>
</evidence>
<organism evidence="2 3">
    <name type="scientific">Pannonibacter indicus</name>
    <dbReference type="NCBI Taxonomy" id="466044"/>
    <lineage>
        <taxon>Bacteria</taxon>
        <taxon>Pseudomonadati</taxon>
        <taxon>Pseudomonadota</taxon>
        <taxon>Alphaproteobacteria</taxon>
        <taxon>Hyphomicrobiales</taxon>
        <taxon>Stappiaceae</taxon>
        <taxon>Pannonibacter</taxon>
    </lineage>
</organism>
<dbReference type="Proteomes" id="UP000183900">
    <property type="component" value="Unassembled WGS sequence"/>
</dbReference>
<proteinExistence type="predicted"/>
<dbReference type="EMBL" id="CYHE01000019">
    <property type="protein sequence ID" value="CUB00474.1"/>
    <property type="molecule type" value="Genomic_DNA"/>
</dbReference>
<sequence length="276" mass="27733">MRKQLKPARIFGQGLSTLGALAMLGAGSTALVIGSSAPAQACNMESYIGSVCAFAFNWCPRNWLPADGRQIAINGNQALYSLIGTQYGGSVQSGQFALPDLRGRAILNYGTGPGLPNQVFATQSGVATTTLTVANLPPHNHGATFTGTGGGQQTVNVPASAGTLGVSAKLNAKDTIGDAALLPNSYIGKGAASGGGGATIYVPSTSTAPDVELSGLDVQLTGTAGNGPISFTYQSGITGGAVTIGNTGNGLAFSNQSPSLAMSYCIMINGLYPDRP</sequence>
<dbReference type="SUPFAM" id="SSF88874">
    <property type="entry name" value="Receptor-binding domain of short tail fibre protein gp12"/>
    <property type="match status" value="1"/>
</dbReference>
<dbReference type="Gene3D" id="3.90.1340.10">
    <property type="entry name" value="Phage tail collar domain"/>
    <property type="match status" value="1"/>
</dbReference>
<evidence type="ECO:0000313" key="3">
    <source>
        <dbReference type="Proteomes" id="UP000183900"/>
    </source>
</evidence>
<accession>A0A0K6IBI5</accession>
<name>A0A0K6IBI5_9HYPH</name>
<dbReference type="AlphaFoldDB" id="A0A0K6IBI5"/>
<evidence type="ECO:0000259" key="1">
    <source>
        <dbReference type="Pfam" id="PF07484"/>
    </source>
</evidence>
<reference evidence="3" key="1">
    <citation type="submission" date="2015-08" db="EMBL/GenBank/DDBJ databases">
        <authorList>
            <person name="Varghese N."/>
        </authorList>
    </citation>
    <scope>NUCLEOTIDE SEQUENCE [LARGE SCALE GENOMIC DNA]</scope>
    <source>
        <strain evidence="3">DSM 23407</strain>
    </source>
</reference>
<feature type="domain" description="Phage tail collar" evidence="1">
    <location>
        <begin position="49"/>
        <end position="106"/>
    </location>
</feature>
<protein>
    <submittedName>
        <fullName evidence="2">Phage Tail Collar Domain</fullName>
    </submittedName>
</protein>
<dbReference type="InterPro" id="IPR037053">
    <property type="entry name" value="Phage_tail_collar_dom_sf"/>
</dbReference>
<dbReference type="InterPro" id="IPR011083">
    <property type="entry name" value="Phage_tail_collar_dom"/>
</dbReference>
<gene>
    <name evidence="2" type="ORF">Ga0061067_1192</name>
</gene>
<keyword evidence="3" id="KW-1185">Reference proteome</keyword>